<evidence type="ECO:0000256" key="1">
    <source>
        <dbReference type="SAM" id="MobiDB-lite"/>
    </source>
</evidence>
<keyword evidence="2" id="KW-0812">Transmembrane</keyword>
<evidence type="ECO:0000313" key="4">
    <source>
        <dbReference type="Proteomes" id="UP000600026"/>
    </source>
</evidence>
<dbReference type="OrthoDB" id="4337018at2"/>
<keyword evidence="2" id="KW-1133">Transmembrane helix</keyword>
<keyword evidence="2" id="KW-0472">Membrane</keyword>
<feature type="compositionally biased region" description="Low complexity" evidence="1">
    <location>
        <begin position="141"/>
        <end position="200"/>
    </location>
</feature>
<evidence type="ECO:0000256" key="2">
    <source>
        <dbReference type="SAM" id="Phobius"/>
    </source>
</evidence>
<accession>A0A919H946</accession>
<dbReference type="RefSeq" id="WP_157853458.1">
    <property type="nucleotide sequence ID" value="NZ_KL647136.1"/>
</dbReference>
<organism evidence="3 4">
    <name type="scientific">Streptomyces xanthophaeus</name>
    <dbReference type="NCBI Taxonomy" id="67385"/>
    <lineage>
        <taxon>Bacteria</taxon>
        <taxon>Bacillati</taxon>
        <taxon>Actinomycetota</taxon>
        <taxon>Actinomycetes</taxon>
        <taxon>Kitasatosporales</taxon>
        <taxon>Streptomycetaceae</taxon>
        <taxon>Streptomyces</taxon>
    </lineage>
</organism>
<protein>
    <submittedName>
        <fullName evidence="3">Uncharacterized protein</fullName>
    </submittedName>
</protein>
<dbReference type="Proteomes" id="UP000600026">
    <property type="component" value="Unassembled WGS sequence"/>
</dbReference>
<comment type="caution">
    <text evidence="3">The sequence shown here is derived from an EMBL/GenBank/DDBJ whole genome shotgun (WGS) entry which is preliminary data.</text>
</comment>
<feature type="compositionally biased region" description="Pro residues" evidence="1">
    <location>
        <begin position="222"/>
        <end position="237"/>
    </location>
</feature>
<feature type="transmembrane region" description="Helical" evidence="2">
    <location>
        <begin position="90"/>
        <end position="113"/>
    </location>
</feature>
<feature type="region of interest" description="Disordered" evidence="1">
    <location>
        <begin position="128"/>
        <end position="242"/>
    </location>
</feature>
<proteinExistence type="predicted"/>
<gene>
    <name evidence="3" type="ORF">Sxan_71930</name>
</gene>
<dbReference type="AlphaFoldDB" id="A0A919H946"/>
<sequence length="249" mass="24027">MNYCPACRRHLNGALACAGCGTPAQYLMPAAPAAPDVIAAPYVPYGAEDVPAQHSTLADVYADSLVVLSGPGERSPGARRRVAHRRRRRTLLTIGLGLVLAAGGSLAVARMAADGEASDRAATVVLTDDAAPQKPVPAPDAPTSGAPSGKGAAKASGSAKPGAGATKSAGAGSASPAVTQPGPSASASAPGPSGSASASPGPGGTTGPTVSGQPSPTGPGGVQPPPPAPPKPTPTPTPTKSCVLWIFCG</sequence>
<dbReference type="EMBL" id="BNEE01000006">
    <property type="protein sequence ID" value="GHI89829.1"/>
    <property type="molecule type" value="Genomic_DNA"/>
</dbReference>
<reference evidence="3" key="1">
    <citation type="submission" date="2020-09" db="EMBL/GenBank/DDBJ databases">
        <title>Whole genome shotgun sequence of Streptomyces xanthophaeus NBRC 12829.</title>
        <authorList>
            <person name="Komaki H."/>
            <person name="Tamura T."/>
        </authorList>
    </citation>
    <scope>NUCLEOTIDE SEQUENCE</scope>
    <source>
        <strain evidence="3">NBRC 12829</strain>
    </source>
</reference>
<keyword evidence="4" id="KW-1185">Reference proteome</keyword>
<evidence type="ECO:0000313" key="3">
    <source>
        <dbReference type="EMBL" id="GHI89829.1"/>
    </source>
</evidence>
<name>A0A919H946_9ACTN</name>